<accession>A0A4E0RK54</accession>
<gene>
    <name evidence="1" type="ORF">PN36_08170</name>
</gene>
<dbReference type="AlphaFoldDB" id="A0A4E0RK54"/>
<reference evidence="1 2" key="1">
    <citation type="journal article" date="2016" name="Front. Microbiol.">
        <title>Single-Cell (Meta-)Genomics of a Dimorphic Candidatus Thiomargarita nelsonii Reveals Genomic Plasticity.</title>
        <authorList>
            <person name="Flood B.E."/>
            <person name="Fliss P."/>
            <person name="Jones D.S."/>
            <person name="Dick G.J."/>
            <person name="Jain S."/>
            <person name="Kaster A.K."/>
            <person name="Winkel M."/>
            <person name="Mussmann M."/>
            <person name="Bailey J."/>
        </authorList>
    </citation>
    <scope>NUCLEOTIDE SEQUENCE [LARGE SCALE GENOMIC DNA]</scope>
    <source>
        <strain evidence="1">Hydrate Ridge</strain>
    </source>
</reference>
<proteinExistence type="predicted"/>
<comment type="caution">
    <text evidence="1">The sequence shown here is derived from an EMBL/GenBank/DDBJ whole genome shotgun (WGS) entry which is preliminary data.</text>
</comment>
<protein>
    <submittedName>
        <fullName evidence="1">Uncharacterized protein</fullName>
    </submittedName>
</protein>
<sequence length="60" mass="6659">MVALNEGGIGRRARQAITRNGAYILSSRVKFKVMRNPIFLKNRISLTISILLSAGLVIME</sequence>
<evidence type="ECO:0000313" key="2">
    <source>
        <dbReference type="Proteomes" id="UP000030428"/>
    </source>
</evidence>
<name>A0A4E0RK54_9GAMM</name>
<organism evidence="1 2">
    <name type="scientific">Candidatus Thiomargarita nelsonii</name>
    <dbReference type="NCBI Taxonomy" id="1003181"/>
    <lineage>
        <taxon>Bacteria</taxon>
        <taxon>Pseudomonadati</taxon>
        <taxon>Pseudomonadota</taxon>
        <taxon>Gammaproteobacteria</taxon>
        <taxon>Thiotrichales</taxon>
        <taxon>Thiotrichaceae</taxon>
        <taxon>Thiomargarita</taxon>
    </lineage>
</organism>
<evidence type="ECO:0000313" key="1">
    <source>
        <dbReference type="EMBL" id="TGO03356.1"/>
    </source>
</evidence>
<dbReference type="EMBL" id="JSZA02000023">
    <property type="protein sequence ID" value="TGO03356.1"/>
    <property type="molecule type" value="Genomic_DNA"/>
</dbReference>
<keyword evidence="2" id="KW-1185">Reference proteome</keyword>
<dbReference type="Proteomes" id="UP000030428">
    <property type="component" value="Unassembled WGS sequence"/>
</dbReference>